<keyword evidence="2" id="KW-1185">Reference proteome</keyword>
<dbReference type="InterPro" id="IPR022061">
    <property type="entry name" value="DUF3617"/>
</dbReference>
<dbReference type="Pfam" id="PF12276">
    <property type="entry name" value="DUF3617"/>
    <property type="match status" value="1"/>
</dbReference>
<dbReference type="AlphaFoldDB" id="A0A0D7KCS9"/>
<dbReference type="RefSeq" id="WP_044395933.1">
    <property type="nucleotide sequence ID" value="NZ_JXYQ01000009.1"/>
</dbReference>
<proteinExistence type="predicted"/>
<dbReference type="OrthoDB" id="9181580at2"/>
<dbReference type="EMBL" id="JXYQ01000009">
    <property type="protein sequence ID" value="KJA11742.1"/>
    <property type="molecule type" value="Genomic_DNA"/>
</dbReference>
<name>A0A0D7KCS9_9BURK</name>
<dbReference type="PROSITE" id="PS51257">
    <property type="entry name" value="PROKAR_LIPOPROTEIN"/>
    <property type="match status" value="1"/>
</dbReference>
<protein>
    <recommendedName>
        <fullName evidence="3">DUF3617 family protein</fullName>
    </recommendedName>
</protein>
<evidence type="ECO:0000313" key="1">
    <source>
        <dbReference type="EMBL" id="KJA11742.1"/>
    </source>
</evidence>
<dbReference type="PATRIC" id="fig|80878.5.peg.4162"/>
<comment type="caution">
    <text evidence="1">The sequence shown here is derived from an EMBL/GenBank/DDBJ whole genome shotgun (WGS) entry which is preliminary data.</text>
</comment>
<reference evidence="1 2" key="1">
    <citation type="submission" date="2014-12" db="EMBL/GenBank/DDBJ databases">
        <title>Isolation of bacteria from lake water.</title>
        <authorList>
            <person name="Sheng K.-Y."/>
            <person name="Chin P.-S."/>
            <person name="Chan K.-G."/>
            <person name="Tan G.S."/>
        </authorList>
    </citation>
    <scope>NUCLEOTIDE SEQUENCE [LARGE SCALE GENOMIC DNA]</scope>
    <source>
        <strain evidence="1 2">KY4</strain>
    </source>
</reference>
<gene>
    <name evidence="1" type="ORF">RP29_03665</name>
</gene>
<evidence type="ECO:0000313" key="2">
    <source>
        <dbReference type="Proteomes" id="UP000032566"/>
    </source>
</evidence>
<sequence>MALVLKALIAIVFELLELSMWFSRGVVVLHLLVSCALATAQQAQHAGRAQTVAGAANTPNTQSRLSSLPARKDGLWEILVRSDDLVLQRAGRASPKPVTVRQCTSAAAEQIMLMSIVPGQEDCHERKVRRRGSGADARYEITTVCYVHDHRVDTQMQLLGDLQSAYHGSFQTRFPKTPLNNTGRMVFEGRWLGGCAAGQRPGDMLLPSGVTVNVVDDQQRAKDADHSGHQH</sequence>
<organism evidence="1 2">
    <name type="scientific">Acidovorax temperans</name>
    <dbReference type="NCBI Taxonomy" id="80878"/>
    <lineage>
        <taxon>Bacteria</taxon>
        <taxon>Pseudomonadati</taxon>
        <taxon>Pseudomonadota</taxon>
        <taxon>Betaproteobacteria</taxon>
        <taxon>Burkholderiales</taxon>
        <taxon>Comamonadaceae</taxon>
        <taxon>Acidovorax</taxon>
    </lineage>
</organism>
<dbReference type="Proteomes" id="UP000032566">
    <property type="component" value="Unassembled WGS sequence"/>
</dbReference>
<accession>A0A0D7KCS9</accession>
<evidence type="ECO:0008006" key="3">
    <source>
        <dbReference type="Google" id="ProtNLM"/>
    </source>
</evidence>